<dbReference type="HAMAP" id="MF_00839">
    <property type="entry name" value="HPF"/>
    <property type="match status" value="1"/>
</dbReference>
<dbReference type="InterPro" id="IPR038416">
    <property type="entry name" value="Ribosom_S30AE_C_sf"/>
</dbReference>
<dbReference type="NCBIfam" id="TIGR00741">
    <property type="entry name" value="yfiA"/>
    <property type="match status" value="1"/>
</dbReference>
<dbReference type="Gene3D" id="3.30.160.100">
    <property type="entry name" value="Ribosome hibernation promotion factor-like"/>
    <property type="match status" value="1"/>
</dbReference>
<dbReference type="AlphaFoldDB" id="A0A3E4QTC5"/>
<dbReference type="CDD" id="cd00552">
    <property type="entry name" value="RaiA"/>
    <property type="match status" value="1"/>
</dbReference>
<gene>
    <name evidence="4" type="primary">raiA</name>
    <name evidence="2" type="synonym">hpf</name>
    <name evidence="4" type="ORF">DXC81_05380</name>
</gene>
<name>A0A3E4QTC5_9ACTN</name>
<comment type="subcellular location">
    <subcellularLocation>
        <location evidence="2">Cytoplasm</location>
    </subcellularLocation>
</comment>
<dbReference type="GO" id="GO:0045900">
    <property type="term" value="P:negative regulation of translational elongation"/>
    <property type="evidence" value="ECO:0007669"/>
    <property type="project" value="TreeGrafter"/>
</dbReference>
<dbReference type="GO" id="GO:0022627">
    <property type="term" value="C:cytosolic small ribosomal subunit"/>
    <property type="evidence" value="ECO:0007669"/>
    <property type="project" value="TreeGrafter"/>
</dbReference>
<dbReference type="InterPro" id="IPR036567">
    <property type="entry name" value="RHF-like"/>
</dbReference>
<evidence type="ECO:0000313" key="4">
    <source>
        <dbReference type="EMBL" id="RGL10465.1"/>
    </source>
</evidence>
<keyword evidence="1 2" id="KW-0810">Translation regulation</keyword>
<dbReference type="Proteomes" id="UP000260943">
    <property type="component" value="Unassembled WGS sequence"/>
</dbReference>
<feature type="domain" description="Sigma 54 modulation/S30EA ribosomal protein C-terminal" evidence="3">
    <location>
        <begin position="130"/>
        <end position="185"/>
    </location>
</feature>
<dbReference type="PANTHER" id="PTHR33231">
    <property type="entry name" value="30S RIBOSOMAL PROTEIN"/>
    <property type="match status" value="1"/>
</dbReference>
<dbReference type="InterPro" id="IPR034694">
    <property type="entry name" value="HPF_long/plastid"/>
</dbReference>
<reference evidence="4 5" key="1">
    <citation type="submission" date="2018-08" db="EMBL/GenBank/DDBJ databases">
        <title>A genome reference for cultivated species of the human gut microbiota.</title>
        <authorList>
            <person name="Zou Y."/>
            <person name="Xue W."/>
            <person name="Luo G."/>
        </authorList>
    </citation>
    <scope>NUCLEOTIDE SEQUENCE [LARGE SCALE GENOMIC DNA]</scope>
    <source>
        <strain evidence="4 5">TF08-14</strain>
    </source>
</reference>
<dbReference type="SUPFAM" id="SSF69754">
    <property type="entry name" value="Ribosome binding protein Y (YfiA homologue)"/>
    <property type="match status" value="1"/>
</dbReference>
<organism evidence="4 5">
    <name type="scientific">Collinsella tanakaei</name>
    <dbReference type="NCBI Taxonomy" id="626935"/>
    <lineage>
        <taxon>Bacteria</taxon>
        <taxon>Bacillati</taxon>
        <taxon>Actinomycetota</taxon>
        <taxon>Coriobacteriia</taxon>
        <taxon>Coriobacteriales</taxon>
        <taxon>Coriobacteriaceae</taxon>
        <taxon>Collinsella</taxon>
    </lineage>
</organism>
<protein>
    <recommendedName>
        <fullName evidence="2">Ribosome hibernation promoting factor</fullName>
        <shortName evidence="2">HPF</shortName>
    </recommendedName>
</protein>
<comment type="function">
    <text evidence="2">Required for dimerization of active 70S ribosomes into 100S ribosomes in stationary phase; 100S ribosomes are translationally inactive and sometimes present during exponential growth.</text>
</comment>
<dbReference type="PANTHER" id="PTHR33231:SF1">
    <property type="entry name" value="30S RIBOSOMAL PROTEIN"/>
    <property type="match status" value="1"/>
</dbReference>
<sequence>MDIKVSGRKTTVTDALRAHVDEKIGEACKVFDIEPMTVDVVLRYEKNPSNPNPAIVEATVRARGSVIRVAEHGADMYAAIDLAADKVTRQLRKFKTKVVDNRQQGLSAAEVAPVPRVTDLADLLIPEDEEDGQLVREKYIELTPMTEEQALVQIDLLGHDFYVFEDAVTGLTNVVYHRKNGGYGIIKPKYEAPTE</sequence>
<dbReference type="InterPro" id="IPR003489">
    <property type="entry name" value="RHF/RaiA"/>
</dbReference>
<proteinExistence type="inferred from homology"/>
<dbReference type="GO" id="GO:0043024">
    <property type="term" value="F:ribosomal small subunit binding"/>
    <property type="evidence" value="ECO:0007669"/>
    <property type="project" value="TreeGrafter"/>
</dbReference>
<dbReference type="InterPro" id="IPR032528">
    <property type="entry name" value="Ribosom_S30AE_C"/>
</dbReference>
<dbReference type="EMBL" id="QSRJ01000005">
    <property type="protein sequence ID" value="RGL10465.1"/>
    <property type="molecule type" value="Genomic_DNA"/>
</dbReference>
<comment type="similarity">
    <text evidence="2">Belongs to the HPF/YfiA ribosome-associated protein family. Long HPF subfamily.</text>
</comment>
<comment type="subunit">
    <text evidence="2">Interacts with 100S ribosomes.</text>
</comment>
<keyword evidence="2" id="KW-0963">Cytoplasm</keyword>
<evidence type="ECO:0000256" key="2">
    <source>
        <dbReference type="HAMAP-Rule" id="MF_00839"/>
    </source>
</evidence>
<dbReference type="Gene3D" id="3.30.505.50">
    <property type="entry name" value="Sigma 54 modulation/S30EA ribosomal protein, C-terminal domain"/>
    <property type="match status" value="1"/>
</dbReference>
<dbReference type="InterPro" id="IPR050574">
    <property type="entry name" value="HPF/YfiA_ribosome-assoc"/>
</dbReference>
<accession>A0A3E4QTC5</accession>
<evidence type="ECO:0000259" key="3">
    <source>
        <dbReference type="Pfam" id="PF16321"/>
    </source>
</evidence>
<evidence type="ECO:0000256" key="1">
    <source>
        <dbReference type="ARBA" id="ARBA00022845"/>
    </source>
</evidence>
<dbReference type="Pfam" id="PF16321">
    <property type="entry name" value="Ribosom_S30AE_C"/>
    <property type="match status" value="1"/>
</dbReference>
<dbReference type="Pfam" id="PF02482">
    <property type="entry name" value="Ribosomal_S30AE"/>
    <property type="match status" value="1"/>
</dbReference>
<evidence type="ECO:0000313" key="5">
    <source>
        <dbReference type="Proteomes" id="UP000260943"/>
    </source>
</evidence>
<dbReference type="RefSeq" id="WP_117679522.1">
    <property type="nucleotide sequence ID" value="NZ_CAJJKC010000001.1"/>
</dbReference>
<comment type="caution">
    <text evidence="4">The sequence shown here is derived from an EMBL/GenBank/DDBJ whole genome shotgun (WGS) entry which is preliminary data.</text>
</comment>